<dbReference type="InterPro" id="IPR014756">
    <property type="entry name" value="Ig_E-set"/>
</dbReference>
<comment type="similarity">
    <text evidence="2">Belongs to the NPC2 family.</text>
</comment>
<keyword evidence="10" id="KW-1185">Reference proteome</keyword>
<reference evidence="9 10" key="1">
    <citation type="submission" date="2016-07" db="EMBL/GenBank/DDBJ databases">
        <title>Pervasive Adenine N6-methylation of Active Genes in Fungi.</title>
        <authorList>
            <consortium name="DOE Joint Genome Institute"/>
            <person name="Mondo S.J."/>
            <person name="Dannebaum R.O."/>
            <person name="Kuo R.C."/>
            <person name="Labutti K."/>
            <person name="Haridas S."/>
            <person name="Kuo A."/>
            <person name="Salamov A."/>
            <person name="Ahrendt S.R."/>
            <person name="Lipzen A."/>
            <person name="Sullivan W."/>
            <person name="Andreopoulos W.B."/>
            <person name="Clum A."/>
            <person name="Lindquist E."/>
            <person name="Daum C."/>
            <person name="Ramamoorthy G.K."/>
            <person name="Gryganskyi A."/>
            <person name="Culley D."/>
            <person name="Magnuson J.K."/>
            <person name="James T.Y."/>
            <person name="O'Malley M.A."/>
            <person name="Stajich J.E."/>
            <person name="Spatafora J.W."/>
            <person name="Visel A."/>
            <person name="Grigoriev I.V."/>
        </authorList>
    </citation>
    <scope>NUCLEOTIDE SEQUENCE [LARGE SCALE GENOMIC DNA]</scope>
    <source>
        <strain evidence="9 10">PL171</strain>
    </source>
</reference>
<dbReference type="EMBL" id="MCFL01000043">
    <property type="protein sequence ID" value="ORZ32717.1"/>
    <property type="molecule type" value="Genomic_DNA"/>
</dbReference>
<name>A0A1Y2HDQ9_9FUNG</name>
<protein>
    <recommendedName>
        <fullName evidence="4">Phosphatidylglycerol/phosphatidylinositol transfer protein</fullName>
    </recommendedName>
</protein>
<evidence type="ECO:0000256" key="6">
    <source>
        <dbReference type="ARBA" id="ARBA00022729"/>
    </source>
</evidence>
<dbReference type="STRING" id="765915.A0A1Y2HDQ9"/>
<comment type="subunit">
    <text evidence="3">Monomer.</text>
</comment>
<feature type="non-terminal residue" evidence="9">
    <location>
        <position position="130"/>
    </location>
</feature>
<evidence type="ECO:0000313" key="10">
    <source>
        <dbReference type="Proteomes" id="UP000193411"/>
    </source>
</evidence>
<evidence type="ECO:0000256" key="4">
    <source>
        <dbReference type="ARBA" id="ARBA00016056"/>
    </source>
</evidence>
<evidence type="ECO:0000256" key="5">
    <source>
        <dbReference type="ARBA" id="ARBA00022448"/>
    </source>
</evidence>
<dbReference type="SUPFAM" id="SSF81296">
    <property type="entry name" value="E set domains"/>
    <property type="match status" value="1"/>
</dbReference>
<dbReference type="Gene3D" id="2.60.40.770">
    <property type="match status" value="1"/>
</dbReference>
<organism evidence="9 10">
    <name type="scientific">Catenaria anguillulae PL171</name>
    <dbReference type="NCBI Taxonomy" id="765915"/>
    <lineage>
        <taxon>Eukaryota</taxon>
        <taxon>Fungi</taxon>
        <taxon>Fungi incertae sedis</taxon>
        <taxon>Blastocladiomycota</taxon>
        <taxon>Blastocladiomycetes</taxon>
        <taxon>Blastocladiales</taxon>
        <taxon>Catenariaceae</taxon>
        <taxon>Catenaria</taxon>
    </lineage>
</organism>
<keyword evidence="7" id="KW-0445">Lipid transport</keyword>
<evidence type="ECO:0000259" key="8">
    <source>
        <dbReference type="SMART" id="SM00737"/>
    </source>
</evidence>
<evidence type="ECO:0000256" key="1">
    <source>
        <dbReference type="ARBA" id="ARBA00002053"/>
    </source>
</evidence>
<comment type="function">
    <text evidence="1">Catalyzes the intermembrane transfer of phosphatidylglycerol and phosphatidylinositol.</text>
</comment>
<dbReference type="GO" id="GO:0015918">
    <property type="term" value="P:sterol transport"/>
    <property type="evidence" value="ECO:0007669"/>
    <property type="project" value="InterPro"/>
</dbReference>
<dbReference type="OrthoDB" id="6409159at2759"/>
<keyword evidence="6" id="KW-0732">Signal</keyword>
<sequence length="130" mass="14392">SLSDVKQCAKNSDADALDLESLELIPDQPKRGEPLQVRLKGQLRRTIDRPATVHVLVKLGRFIQLLKQDLDLCNEVGRVDLTCPLQQGPIVIDKKFDLPNEIPPGTYYVTADITDQEGGPVTCVQVAVKF</sequence>
<proteinExistence type="inferred from homology"/>
<gene>
    <name evidence="9" type="ORF">BCR44DRAFT_104043</name>
</gene>
<dbReference type="PANTHER" id="PTHR11306">
    <property type="entry name" value="NIEMANN PICK TYPE C2 PROTEIN NPC2-RELATED"/>
    <property type="match status" value="1"/>
</dbReference>
<dbReference type="AlphaFoldDB" id="A0A1Y2HDQ9"/>
<comment type="caution">
    <text evidence="9">The sequence shown here is derived from an EMBL/GenBank/DDBJ whole genome shotgun (WGS) entry which is preliminary data.</text>
</comment>
<dbReference type="PANTHER" id="PTHR11306:SF0">
    <property type="entry name" value="PHOSPHATIDYLGLYCEROL_PHOSPHATIDYLINOSITOL TRANSFER PROTEIN"/>
    <property type="match status" value="1"/>
</dbReference>
<evidence type="ECO:0000256" key="2">
    <source>
        <dbReference type="ARBA" id="ARBA00006370"/>
    </source>
</evidence>
<evidence type="ECO:0000256" key="3">
    <source>
        <dbReference type="ARBA" id="ARBA00011245"/>
    </source>
</evidence>
<dbReference type="GO" id="GO:0032934">
    <property type="term" value="F:sterol binding"/>
    <property type="evidence" value="ECO:0007669"/>
    <property type="project" value="InterPro"/>
</dbReference>
<dbReference type="Proteomes" id="UP000193411">
    <property type="component" value="Unassembled WGS sequence"/>
</dbReference>
<dbReference type="SMART" id="SM00737">
    <property type="entry name" value="ML"/>
    <property type="match status" value="1"/>
</dbReference>
<feature type="domain" description="MD-2-related lipid-recognition" evidence="8">
    <location>
        <begin position="5"/>
        <end position="128"/>
    </location>
</feature>
<dbReference type="Pfam" id="PF02221">
    <property type="entry name" value="E1_DerP2_DerF2"/>
    <property type="match status" value="1"/>
</dbReference>
<dbReference type="InterPro" id="IPR039670">
    <property type="entry name" value="NPC2-like"/>
</dbReference>
<accession>A0A1Y2HDQ9</accession>
<feature type="non-terminal residue" evidence="9">
    <location>
        <position position="1"/>
    </location>
</feature>
<dbReference type="InterPro" id="IPR003172">
    <property type="entry name" value="ML_dom"/>
</dbReference>
<keyword evidence="5" id="KW-0813">Transport</keyword>
<evidence type="ECO:0000256" key="7">
    <source>
        <dbReference type="ARBA" id="ARBA00023055"/>
    </source>
</evidence>
<evidence type="ECO:0000313" key="9">
    <source>
        <dbReference type="EMBL" id="ORZ32717.1"/>
    </source>
</evidence>